<accession>A0A1A8J552</accession>
<dbReference type="AlphaFoldDB" id="A0A1A8J552"/>
<reference evidence="1" key="1">
    <citation type="submission" date="2016-05" db="EMBL/GenBank/DDBJ databases">
        <authorList>
            <person name="Lavstsen T."/>
            <person name="Jespersen J.S."/>
        </authorList>
    </citation>
    <scope>NUCLEOTIDE SEQUENCE</scope>
    <source>
        <tissue evidence="1">Brain</tissue>
    </source>
</reference>
<name>A0A1A8J552_NOTKU</name>
<feature type="non-terminal residue" evidence="1">
    <location>
        <position position="111"/>
    </location>
</feature>
<reference evidence="1" key="2">
    <citation type="submission" date="2016-06" db="EMBL/GenBank/DDBJ databases">
        <title>The genome of a short-lived fish provides insights into sex chromosome evolution and the genetic control of aging.</title>
        <authorList>
            <person name="Reichwald K."/>
            <person name="Felder M."/>
            <person name="Petzold A."/>
            <person name="Koch P."/>
            <person name="Groth M."/>
            <person name="Platzer M."/>
        </authorList>
    </citation>
    <scope>NUCLEOTIDE SEQUENCE</scope>
    <source>
        <tissue evidence="1">Brain</tissue>
    </source>
</reference>
<gene>
    <name evidence="1" type="primary">EGR_05204</name>
</gene>
<protein>
    <submittedName>
        <fullName evidence="1">Uncharacterized protein</fullName>
    </submittedName>
</protein>
<evidence type="ECO:0000313" key="1">
    <source>
        <dbReference type="EMBL" id="SBR04779.1"/>
    </source>
</evidence>
<proteinExistence type="predicted"/>
<dbReference type="EMBL" id="HAED01018334">
    <property type="protein sequence ID" value="SBR04779.1"/>
    <property type="molecule type" value="Transcribed_RNA"/>
</dbReference>
<feature type="non-terminal residue" evidence="1">
    <location>
        <position position="1"/>
    </location>
</feature>
<sequence>KKKKKKSMLICHSNTHPEKQTKPSVWLRNNFRGSSSDGWWRLTGRGFRGKGRVLFGCIKYLKRKDGMLHLCRFSAQFLFPNSKCFNWSHDWVPVGANGSCERGSAAGGNPF</sequence>
<organism evidence="1">
    <name type="scientific">Nothobranchius kuhntae</name>
    <name type="common">Beira killifish</name>
    <dbReference type="NCBI Taxonomy" id="321403"/>
    <lineage>
        <taxon>Eukaryota</taxon>
        <taxon>Metazoa</taxon>
        <taxon>Chordata</taxon>
        <taxon>Craniata</taxon>
        <taxon>Vertebrata</taxon>
        <taxon>Euteleostomi</taxon>
        <taxon>Actinopterygii</taxon>
        <taxon>Neopterygii</taxon>
        <taxon>Teleostei</taxon>
        <taxon>Neoteleostei</taxon>
        <taxon>Acanthomorphata</taxon>
        <taxon>Ovalentaria</taxon>
        <taxon>Atherinomorphae</taxon>
        <taxon>Cyprinodontiformes</taxon>
        <taxon>Nothobranchiidae</taxon>
        <taxon>Nothobranchius</taxon>
    </lineage>
</organism>